<gene>
    <name evidence="11" type="ORF">KUF71_010213</name>
</gene>
<keyword evidence="4 9" id="KW-0863">Zinc-finger</keyword>
<feature type="domain" description="C2H2-type" evidence="10">
    <location>
        <begin position="63"/>
        <end position="90"/>
    </location>
</feature>
<evidence type="ECO:0000256" key="2">
    <source>
        <dbReference type="ARBA" id="ARBA00022723"/>
    </source>
</evidence>
<keyword evidence="5" id="KW-0862">Zinc</keyword>
<dbReference type="FunFam" id="3.30.160.60:FF:000358">
    <property type="entry name" value="zinc finger protein 24"/>
    <property type="match status" value="1"/>
</dbReference>
<feature type="domain" description="C2H2-type" evidence="10">
    <location>
        <begin position="147"/>
        <end position="174"/>
    </location>
</feature>
<dbReference type="PROSITE" id="PS00028">
    <property type="entry name" value="ZINC_FINGER_C2H2_1"/>
    <property type="match status" value="5"/>
</dbReference>
<dbReference type="SMART" id="SM00355">
    <property type="entry name" value="ZnF_C2H2"/>
    <property type="match status" value="5"/>
</dbReference>
<comment type="similarity">
    <text evidence="8">Belongs to the snail C2H2-type zinc-finger protein family.</text>
</comment>
<evidence type="ECO:0000256" key="8">
    <source>
        <dbReference type="ARBA" id="ARBA00037948"/>
    </source>
</evidence>
<keyword evidence="6" id="KW-0238">DNA-binding</keyword>
<evidence type="ECO:0000256" key="9">
    <source>
        <dbReference type="PROSITE-ProRule" id="PRU00042"/>
    </source>
</evidence>
<dbReference type="AlphaFoldDB" id="A0AAE1HGY1"/>
<dbReference type="GO" id="GO:0008270">
    <property type="term" value="F:zinc ion binding"/>
    <property type="evidence" value="ECO:0007669"/>
    <property type="project" value="UniProtKB-KW"/>
</dbReference>
<evidence type="ECO:0000256" key="6">
    <source>
        <dbReference type="ARBA" id="ARBA00023125"/>
    </source>
</evidence>
<evidence type="ECO:0000256" key="1">
    <source>
        <dbReference type="ARBA" id="ARBA00004123"/>
    </source>
</evidence>
<keyword evidence="2" id="KW-0479">Metal-binding</keyword>
<reference evidence="11" key="2">
    <citation type="journal article" date="2023" name="BMC Genomics">
        <title>Pest status, molecular evolution, and epigenetic factors derived from the genome assembly of Frankliniella fusca, a thysanopteran phytovirus vector.</title>
        <authorList>
            <person name="Catto M.A."/>
            <person name="Labadie P.E."/>
            <person name="Jacobson A.L."/>
            <person name="Kennedy G.G."/>
            <person name="Srinivasan R."/>
            <person name="Hunt B.G."/>
        </authorList>
    </citation>
    <scope>NUCLEOTIDE SEQUENCE</scope>
    <source>
        <strain evidence="11">PL_HMW_Pooled</strain>
    </source>
</reference>
<evidence type="ECO:0000256" key="7">
    <source>
        <dbReference type="ARBA" id="ARBA00023242"/>
    </source>
</evidence>
<proteinExistence type="inferred from homology"/>
<dbReference type="PANTHER" id="PTHR24388:SF54">
    <property type="entry name" value="PROTEIN ESCARGOT"/>
    <property type="match status" value="1"/>
</dbReference>
<evidence type="ECO:0000313" key="12">
    <source>
        <dbReference type="Proteomes" id="UP001219518"/>
    </source>
</evidence>
<dbReference type="Proteomes" id="UP001219518">
    <property type="component" value="Unassembled WGS sequence"/>
</dbReference>
<dbReference type="InterPro" id="IPR050527">
    <property type="entry name" value="Snail/Krueppel_Znf"/>
</dbReference>
<evidence type="ECO:0000313" key="11">
    <source>
        <dbReference type="EMBL" id="KAK3920998.1"/>
    </source>
</evidence>
<dbReference type="InterPro" id="IPR013087">
    <property type="entry name" value="Znf_C2H2_type"/>
</dbReference>
<protein>
    <submittedName>
        <fullName evidence="11">Gastrula zinc finger protein XlCGF57.1</fullName>
    </submittedName>
</protein>
<dbReference type="PANTHER" id="PTHR24388">
    <property type="entry name" value="ZINC FINGER PROTEIN"/>
    <property type="match status" value="1"/>
</dbReference>
<dbReference type="InterPro" id="IPR036236">
    <property type="entry name" value="Znf_C2H2_sf"/>
</dbReference>
<feature type="domain" description="C2H2-type" evidence="10">
    <location>
        <begin position="119"/>
        <end position="146"/>
    </location>
</feature>
<evidence type="ECO:0000256" key="5">
    <source>
        <dbReference type="ARBA" id="ARBA00022833"/>
    </source>
</evidence>
<feature type="domain" description="C2H2-type" evidence="10">
    <location>
        <begin position="91"/>
        <end position="118"/>
    </location>
</feature>
<evidence type="ECO:0000259" key="10">
    <source>
        <dbReference type="PROSITE" id="PS50157"/>
    </source>
</evidence>
<comment type="caution">
    <text evidence="11">The sequence shown here is derived from an EMBL/GenBank/DDBJ whole genome shotgun (WGS) entry which is preliminary data.</text>
</comment>
<dbReference type="GO" id="GO:0000981">
    <property type="term" value="F:DNA-binding transcription factor activity, RNA polymerase II-specific"/>
    <property type="evidence" value="ECO:0007669"/>
    <property type="project" value="TreeGrafter"/>
</dbReference>
<dbReference type="Gene3D" id="3.30.160.60">
    <property type="entry name" value="Classic Zinc Finger"/>
    <property type="match status" value="5"/>
</dbReference>
<accession>A0AAE1HGY1</accession>
<feature type="domain" description="C2H2-type" evidence="10">
    <location>
        <begin position="35"/>
        <end position="62"/>
    </location>
</feature>
<organism evidence="11 12">
    <name type="scientific">Frankliniella fusca</name>
    <dbReference type="NCBI Taxonomy" id="407009"/>
    <lineage>
        <taxon>Eukaryota</taxon>
        <taxon>Metazoa</taxon>
        <taxon>Ecdysozoa</taxon>
        <taxon>Arthropoda</taxon>
        <taxon>Hexapoda</taxon>
        <taxon>Insecta</taxon>
        <taxon>Pterygota</taxon>
        <taxon>Neoptera</taxon>
        <taxon>Paraneoptera</taxon>
        <taxon>Thysanoptera</taxon>
        <taxon>Terebrantia</taxon>
        <taxon>Thripoidea</taxon>
        <taxon>Thripidae</taxon>
        <taxon>Frankliniella</taxon>
    </lineage>
</organism>
<sequence>MRLDFKYSSVSHKTMRSERRHLLTQVRSDTGDKQFECSVCHKTFSRTGLLRSHLRTHTGEKPFECSVCHKTFSHLGNLRSHLRTHTGEKPFECSVCHKMFSESGHLRKHLRTHTGEKPFECSVCHKMFSQSGHLREHLRSHTGEKPFECSVCHKSFPECGSLLIHLRTHTGEKPFECSKENDRGGGMQMQMATGTAEVTIFRGDLDRIDRTTAVIAMIRSSMSLDEDPNSTGKLVGFLMLANNCPSNRCGAEPDDTFTFFTIEQYKTLSLCSHWHFTHGSQQK</sequence>
<keyword evidence="12" id="KW-1185">Reference proteome</keyword>
<evidence type="ECO:0000256" key="4">
    <source>
        <dbReference type="ARBA" id="ARBA00022771"/>
    </source>
</evidence>
<comment type="subcellular location">
    <subcellularLocation>
        <location evidence="1">Nucleus</location>
    </subcellularLocation>
</comment>
<dbReference type="Pfam" id="PF00096">
    <property type="entry name" value="zf-C2H2"/>
    <property type="match status" value="5"/>
</dbReference>
<dbReference type="EMBL" id="JAHWGI010001031">
    <property type="protein sequence ID" value="KAK3920998.1"/>
    <property type="molecule type" value="Genomic_DNA"/>
</dbReference>
<keyword evidence="3" id="KW-0677">Repeat</keyword>
<dbReference type="FunFam" id="3.30.160.60:FF:002343">
    <property type="entry name" value="Zinc finger protein 33A"/>
    <property type="match status" value="3"/>
</dbReference>
<name>A0AAE1HGY1_9NEOP</name>
<keyword evidence="7" id="KW-0539">Nucleus</keyword>
<dbReference type="PROSITE" id="PS50157">
    <property type="entry name" value="ZINC_FINGER_C2H2_2"/>
    <property type="match status" value="5"/>
</dbReference>
<dbReference type="GO" id="GO:0000978">
    <property type="term" value="F:RNA polymerase II cis-regulatory region sequence-specific DNA binding"/>
    <property type="evidence" value="ECO:0007669"/>
    <property type="project" value="TreeGrafter"/>
</dbReference>
<dbReference type="SUPFAM" id="SSF57667">
    <property type="entry name" value="beta-beta-alpha zinc fingers"/>
    <property type="match status" value="3"/>
</dbReference>
<reference evidence="11" key="1">
    <citation type="submission" date="2021-07" db="EMBL/GenBank/DDBJ databases">
        <authorList>
            <person name="Catto M.A."/>
            <person name="Jacobson A."/>
            <person name="Kennedy G."/>
            <person name="Labadie P."/>
            <person name="Hunt B.G."/>
            <person name="Srinivasan R."/>
        </authorList>
    </citation>
    <scope>NUCLEOTIDE SEQUENCE</scope>
    <source>
        <strain evidence="11">PL_HMW_Pooled</strain>
        <tissue evidence="11">Head</tissue>
    </source>
</reference>
<dbReference type="FunFam" id="3.30.160.60:FF:000733">
    <property type="entry name" value="Zinc finger protein 236 variant"/>
    <property type="match status" value="1"/>
</dbReference>
<evidence type="ECO:0000256" key="3">
    <source>
        <dbReference type="ARBA" id="ARBA00022737"/>
    </source>
</evidence>